<sequence>MRFFRYFWSPRLLPGPSCAAWLLLGGLLLLLAGQVRASHIVGGELELTHTTGTSYTLTLNLYFDAVAGTPDLIMGTVTASIFDKASNNRMQDVALPITSNALVSYTNPLCARPSLSTRKLVYSKEITLPTATYDGPQGYYVAVEQCCRNASIANIVNPANAAEAFYLEFPAVTRNGQPFFDSTPRLFPALSEYSCLNEPFYFDFGGADADGDSLAYDLVTPLNGHASINSPRPTASPAPYAPISWNAGLGATNPLPGTPTLRIERRTGRLSARPTSLGLFVFGVRCSQFRRGEKIGETRRDFQLMVLACPPNARPAVAVLPGTTGPVRYQPGRDTLRLGPGGNRCVRVRFSDPDLNSRLTLSVRAVNFTGPLPTFATASAGTVHAVGQPDTLSSTLCFPECADTKGKVFLLDVMVADDGCSLPKRDTVRVAFISVPAPSGPPTVATTAPVGRPLVVRVGDVVSFDVQATAPFNQSVQLELTGQGFAPADLGATLTPASPGNPLQARFRWPVDCRVLAGDSVRVFQLTAVTAPCGVRQTATVNVAVVVRYANTAPVLRPAAPLPPPPAPGEPPLVRLPLGATYSLDFIGTDVNGDNLSLTAGSENFTLAEAGMRFTARNGAGSATGTFVWDVSCGAVNLHRPLDVTFQLLDGTCRPLPQRQTIRFEVETPASPALKLYNIITPNGDQQNDEFRLPELPVDFCDNRFARIQVFSRWGQPVFESSDRDFRWAGGGQAGTYYYLATYTDGRHFKGWLEVKP</sequence>
<comment type="caution">
    <text evidence="1">The sequence shown here is derived from an EMBL/GenBank/DDBJ whole genome shotgun (WGS) entry which is preliminary data.</text>
</comment>
<accession>A0A9X1VJU6</accession>
<evidence type="ECO:0000313" key="1">
    <source>
        <dbReference type="EMBL" id="MCI1187691.1"/>
    </source>
</evidence>
<proteinExistence type="predicted"/>
<name>A0A9X1VJU6_9BACT</name>
<dbReference type="EMBL" id="JALBGC010000002">
    <property type="protein sequence ID" value="MCI1187691.1"/>
    <property type="molecule type" value="Genomic_DNA"/>
</dbReference>
<organism evidence="1 2">
    <name type="scientific">Hymenobacter cyanobacteriorum</name>
    <dbReference type="NCBI Taxonomy" id="2926463"/>
    <lineage>
        <taxon>Bacteria</taxon>
        <taxon>Pseudomonadati</taxon>
        <taxon>Bacteroidota</taxon>
        <taxon>Cytophagia</taxon>
        <taxon>Cytophagales</taxon>
        <taxon>Hymenobacteraceae</taxon>
        <taxon>Hymenobacter</taxon>
    </lineage>
</organism>
<dbReference type="RefSeq" id="WP_241935951.1">
    <property type="nucleotide sequence ID" value="NZ_JALBGC010000002.1"/>
</dbReference>
<gene>
    <name evidence="1" type="ORF">MON38_09680</name>
</gene>
<dbReference type="AlphaFoldDB" id="A0A9X1VJU6"/>
<evidence type="ECO:0000313" key="2">
    <source>
        <dbReference type="Proteomes" id="UP001139193"/>
    </source>
</evidence>
<dbReference type="Proteomes" id="UP001139193">
    <property type="component" value="Unassembled WGS sequence"/>
</dbReference>
<dbReference type="Pfam" id="PF13585">
    <property type="entry name" value="CHU_C"/>
    <property type="match status" value="1"/>
</dbReference>
<reference evidence="1" key="1">
    <citation type="submission" date="2022-03" db="EMBL/GenBank/DDBJ databases">
        <title>Bacterial whole genome sequence for Hymenobacter sp. DH14.</title>
        <authorList>
            <person name="Le V."/>
        </authorList>
    </citation>
    <scope>NUCLEOTIDE SEQUENCE</scope>
    <source>
        <strain evidence="1">DH14</strain>
    </source>
</reference>
<keyword evidence="2" id="KW-1185">Reference proteome</keyword>
<protein>
    <submittedName>
        <fullName evidence="1">Gliding motility-associated C-terminal domain-containing protein</fullName>
    </submittedName>
</protein>